<dbReference type="GO" id="GO:0071111">
    <property type="term" value="F:cyclic-guanylate-specific phosphodiesterase activity"/>
    <property type="evidence" value="ECO:0007669"/>
    <property type="project" value="InterPro"/>
</dbReference>
<dbReference type="PANTHER" id="PTHR33121:SF76">
    <property type="entry name" value="SIGNALING PROTEIN"/>
    <property type="match status" value="1"/>
</dbReference>
<dbReference type="InterPro" id="IPR035919">
    <property type="entry name" value="EAL_sf"/>
</dbReference>
<feature type="domain" description="EAL" evidence="1">
    <location>
        <begin position="37"/>
        <end position="288"/>
    </location>
</feature>
<dbReference type="EMBL" id="NMSH01000009">
    <property type="protein sequence ID" value="PAR21330.1"/>
    <property type="molecule type" value="Genomic_DNA"/>
</dbReference>
<gene>
    <name evidence="2" type="ORF">CGU03_07730</name>
</gene>
<protein>
    <submittedName>
        <fullName evidence="2">Diguanylate phosphodiesterase</fullName>
    </submittedName>
</protein>
<dbReference type="Proteomes" id="UP000216173">
    <property type="component" value="Unassembled WGS sequence"/>
</dbReference>
<dbReference type="PROSITE" id="PS50883">
    <property type="entry name" value="EAL"/>
    <property type="match status" value="1"/>
</dbReference>
<dbReference type="CDD" id="cd01948">
    <property type="entry name" value="EAL"/>
    <property type="match status" value="1"/>
</dbReference>
<reference evidence="3" key="1">
    <citation type="submission" date="2017-07" db="EMBL/GenBank/DDBJ databases">
        <authorList>
            <person name="Boucher Y."/>
            <person name="Orata F.D."/>
        </authorList>
    </citation>
    <scope>NUCLEOTIDE SEQUENCE [LARGE SCALE GENOMIC DNA]</scope>
    <source>
        <strain evidence="3">OYP9E10</strain>
    </source>
</reference>
<evidence type="ECO:0000313" key="2">
    <source>
        <dbReference type="EMBL" id="PAR21330.1"/>
    </source>
</evidence>
<dbReference type="SUPFAM" id="SSF141868">
    <property type="entry name" value="EAL domain-like"/>
    <property type="match status" value="1"/>
</dbReference>
<dbReference type="Gene3D" id="3.20.20.450">
    <property type="entry name" value="EAL domain"/>
    <property type="match status" value="1"/>
</dbReference>
<dbReference type="Pfam" id="PF00563">
    <property type="entry name" value="EAL"/>
    <property type="match status" value="1"/>
</dbReference>
<dbReference type="InterPro" id="IPR001633">
    <property type="entry name" value="EAL_dom"/>
</dbReference>
<dbReference type="InterPro" id="IPR050706">
    <property type="entry name" value="Cyclic-di-GMP_PDE-like"/>
</dbReference>
<accession>A0A271VT44</accession>
<name>A0A271VT44_VIBMT</name>
<comment type="caution">
    <text evidence="2">The sequence shown here is derived from an EMBL/GenBank/DDBJ whole genome shotgun (WGS) entry which is preliminary data.</text>
</comment>
<evidence type="ECO:0000259" key="1">
    <source>
        <dbReference type="PROSITE" id="PS50883"/>
    </source>
</evidence>
<dbReference type="SMART" id="SM00052">
    <property type="entry name" value="EAL"/>
    <property type="match status" value="1"/>
</dbReference>
<sequence length="288" mass="31998">MAHVKSITSGKRCAVFTQGCSICMVLTDKQQFLDCIHYDEDGEYYAKYNGLTLRSVFQPIFDKQHQIVGAEALVRIFTQQHTQIRPDLFFHSDTFAADDKLNVERLSRAIHIRNFSLSPYRDARLFLNVLPVAGEQFAYCNISTTLLATRLAELAIPHQRIVMELVEVESGDENMLQIATERLAASGFQIAIDDFGCKASTPARVAMLRPNIIKLDRQLLLDFMAGNCCGLLAGLQLANSTGAHTVVEGIETAEQLAAMQKLNVHMYQGYYLALPEGIAQSAKVANAH</sequence>
<evidence type="ECO:0000313" key="3">
    <source>
        <dbReference type="Proteomes" id="UP000216173"/>
    </source>
</evidence>
<dbReference type="AlphaFoldDB" id="A0A271VT44"/>
<dbReference type="OrthoDB" id="1673646at2"/>
<proteinExistence type="predicted"/>
<dbReference type="PANTHER" id="PTHR33121">
    <property type="entry name" value="CYCLIC DI-GMP PHOSPHODIESTERASE PDEF"/>
    <property type="match status" value="1"/>
</dbReference>
<organism evidence="2 3">
    <name type="scientific">Vibrio metoecus</name>
    <dbReference type="NCBI Taxonomy" id="1481663"/>
    <lineage>
        <taxon>Bacteria</taxon>
        <taxon>Pseudomonadati</taxon>
        <taxon>Pseudomonadota</taxon>
        <taxon>Gammaproteobacteria</taxon>
        <taxon>Vibrionales</taxon>
        <taxon>Vibrionaceae</taxon>
        <taxon>Vibrio</taxon>
    </lineage>
</organism>